<name>A0A6A6ZNI7_9PLEO</name>
<dbReference type="EMBL" id="MU006234">
    <property type="protein sequence ID" value="KAF2822446.1"/>
    <property type="molecule type" value="Genomic_DNA"/>
</dbReference>
<dbReference type="GO" id="GO:0016616">
    <property type="term" value="F:oxidoreductase activity, acting on the CH-OH group of donors, NAD or NADP as acceptor"/>
    <property type="evidence" value="ECO:0007669"/>
    <property type="project" value="UniProtKB-ARBA"/>
</dbReference>
<sequence length="306" mass="33027">MASLPSHYGTSFTPTTHTTVPANIDPTTVTLPQPFVAVVTGAGKGLGWHISLAYAMAGCSGLAISSRTMEDLEALEHEIGKIAAASGKAVDVLKSVCNVQSDASVRELEENVRRRWGRVDVVIANAGVISKYVDKGGAGSNLPQGVVEDEDWARVLDINLMGVWRVSKAFTPLLLTSPNGIKTLIYSSSLAAHNSNSELCPIAYNVSKMACNRLIEHIANDHDICAFALHPGAVLTPQTQHHTGAVWDTLLRDDAGLAGAFCVWLSRERRGWLSGRYVSCNWDVDELEGMKSDIVEGDKLKFRMVV</sequence>
<keyword evidence="4" id="KW-1185">Reference proteome</keyword>
<dbReference type="PANTHER" id="PTHR43008:SF7">
    <property type="entry name" value="SHORT CHAIN DEHYDROGENASE_REDUCTASE (AFU_ORTHOLOGUE AFUA_2G00830)"/>
    <property type="match status" value="1"/>
</dbReference>
<dbReference type="PANTHER" id="PTHR43008">
    <property type="entry name" value="BENZIL REDUCTASE"/>
    <property type="match status" value="1"/>
</dbReference>
<dbReference type="CDD" id="cd05233">
    <property type="entry name" value="SDR_c"/>
    <property type="match status" value="1"/>
</dbReference>
<dbReference type="InterPro" id="IPR002347">
    <property type="entry name" value="SDR_fam"/>
</dbReference>
<keyword evidence="2" id="KW-0560">Oxidoreductase</keyword>
<dbReference type="OrthoDB" id="1933717at2759"/>
<dbReference type="Gene3D" id="3.40.50.720">
    <property type="entry name" value="NAD(P)-binding Rossmann-like Domain"/>
    <property type="match status" value="1"/>
</dbReference>
<gene>
    <name evidence="3" type="ORF">CC86DRAFT_78763</name>
</gene>
<dbReference type="Pfam" id="PF00106">
    <property type="entry name" value="adh_short"/>
    <property type="match status" value="1"/>
</dbReference>
<dbReference type="Proteomes" id="UP000799424">
    <property type="component" value="Unassembled WGS sequence"/>
</dbReference>
<evidence type="ECO:0000313" key="4">
    <source>
        <dbReference type="Proteomes" id="UP000799424"/>
    </source>
</evidence>
<evidence type="ECO:0000256" key="1">
    <source>
        <dbReference type="ARBA" id="ARBA00006484"/>
    </source>
</evidence>
<dbReference type="GO" id="GO:0050664">
    <property type="term" value="F:oxidoreductase activity, acting on NAD(P)H, oxygen as acceptor"/>
    <property type="evidence" value="ECO:0007669"/>
    <property type="project" value="TreeGrafter"/>
</dbReference>
<reference evidence="3" key="1">
    <citation type="journal article" date="2020" name="Stud. Mycol.">
        <title>101 Dothideomycetes genomes: a test case for predicting lifestyles and emergence of pathogens.</title>
        <authorList>
            <person name="Haridas S."/>
            <person name="Albert R."/>
            <person name="Binder M."/>
            <person name="Bloem J."/>
            <person name="Labutti K."/>
            <person name="Salamov A."/>
            <person name="Andreopoulos B."/>
            <person name="Baker S."/>
            <person name="Barry K."/>
            <person name="Bills G."/>
            <person name="Bluhm B."/>
            <person name="Cannon C."/>
            <person name="Castanera R."/>
            <person name="Culley D."/>
            <person name="Daum C."/>
            <person name="Ezra D."/>
            <person name="Gonzalez J."/>
            <person name="Henrissat B."/>
            <person name="Kuo A."/>
            <person name="Liang C."/>
            <person name="Lipzen A."/>
            <person name="Lutzoni F."/>
            <person name="Magnuson J."/>
            <person name="Mondo S."/>
            <person name="Nolan M."/>
            <person name="Ohm R."/>
            <person name="Pangilinan J."/>
            <person name="Park H.-J."/>
            <person name="Ramirez L."/>
            <person name="Alfaro M."/>
            <person name="Sun H."/>
            <person name="Tritt A."/>
            <person name="Yoshinaga Y."/>
            <person name="Zwiers L.-H."/>
            <person name="Turgeon B."/>
            <person name="Goodwin S."/>
            <person name="Spatafora J."/>
            <person name="Crous P."/>
            <person name="Grigoriev I."/>
        </authorList>
    </citation>
    <scope>NUCLEOTIDE SEQUENCE</scope>
    <source>
        <strain evidence="3">CBS 113818</strain>
    </source>
</reference>
<evidence type="ECO:0000256" key="2">
    <source>
        <dbReference type="ARBA" id="ARBA00023002"/>
    </source>
</evidence>
<organism evidence="3 4">
    <name type="scientific">Ophiobolus disseminans</name>
    <dbReference type="NCBI Taxonomy" id="1469910"/>
    <lineage>
        <taxon>Eukaryota</taxon>
        <taxon>Fungi</taxon>
        <taxon>Dikarya</taxon>
        <taxon>Ascomycota</taxon>
        <taxon>Pezizomycotina</taxon>
        <taxon>Dothideomycetes</taxon>
        <taxon>Pleosporomycetidae</taxon>
        <taxon>Pleosporales</taxon>
        <taxon>Pleosporineae</taxon>
        <taxon>Phaeosphaeriaceae</taxon>
        <taxon>Ophiobolus</taxon>
    </lineage>
</organism>
<comment type="similarity">
    <text evidence="1">Belongs to the short-chain dehydrogenases/reductases (SDR) family.</text>
</comment>
<dbReference type="SUPFAM" id="SSF51735">
    <property type="entry name" value="NAD(P)-binding Rossmann-fold domains"/>
    <property type="match status" value="1"/>
</dbReference>
<accession>A0A6A6ZNI7</accession>
<dbReference type="PRINTS" id="PR00081">
    <property type="entry name" value="GDHRDH"/>
</dbReference>
<dbReference type="InterPro" id="IPR036291">
    <property type="entry name" value="NAD(P)-bd_dom_sf"/>
</dbReference>
<proteinExistence type="inferred from homology"/>
<dbReference type="AlphaFoldDB" id="A0A6A6ZNI7"/>
<protein>
    <submittedName>
        <fullName evidence="3">NAD(P)-binding protein</fullName>
    </submittedName>
</protein>
<evidence type="ECO:0000313" key="3">
    <source>
        <dbReference type="EMBL" id="KAF2822446.1"/>
    </source>
</evidence>